<keyword evidence="5" id="KW-1185">Reference proteome</keyword>
<protein>
    <submittedName>
        <fullName evidence="4">DUF1566 domain-containing protein</fullName>
    </submittedName>
</protein>
<feature type="domain" description="Lcl C-terminal" evidence="3">
    <location>
        <begin position="71"/>
        <end position="207"/>
    </location>
</feature>
<dbReference type="Pfam" id="PF07603">
    <property type="entry name" value="Lcl_C"/>
    <property type="match status" value="2"/>
</dbReference>
<evidence type="ECO:0000313" key="5">
    <source>
        <dbReference type="Proteomes" id="UP000428328"/>
    </source>
</evidence>
<name>A0A6I6J9R6_9BACT</name>
<proteinExistence type="predicted"/>
<sequence length="479" mass="52797">MLKKGFYCLMFCLFTLAGKAWGLGYPVVDTGQDACFDERGQVACPGPDEAFRGQDAQYRGNRARYRDNRDGTVSDLVTGLMWVKARGGRMSWDKAMDEVRRCRVGGYDDWRAPTIKELYSLMDFNGWVQGRERDSIPYLDTRYFGFEYGNPSQGQRVIDCQDWSSTVYRGQTLGGNPSAFGVNFADGRIKGYPQYDHRGLGRFMRFVRGNPNYGKNDFLDNGDGTVSDRATGLTWQRKDSGGTKNWRQALAYCENLELGGRTDWRLPNAKELQSIVDYTRSPPATGSAAIDPIFAVTEPESYFWTSTTHLSGPRPDRAVYVAFGRAMGYFAPPGSSAAKLFLDVHGAGAQRSDPKSGNPARFPQGHGPQGDDIRILNYARCVTDGGVAMIEPENLPIPAWKGGDPNISRQGQGMRQGSEQGMRPRGGPPEEAYTACENKELGDGCTVRTPHGTLSGICRNTPDGTVCVPEGRMGPPPMQ</sequence>
<feature type="region of interest" description="Disordered" evidence="1">
    <location>
        <begin position="348"/>
        <end position="371"/>
    </location>
</feature>
<feature type="signal peptide" evidence="2">
    <location>
        <begin position="1"/>
        <end position="22"/>
    </location>
</feature>
<feature type="chain" id="PRO_5026183502" evidence="2">
    <location>
        <begin position="23"/>
        <end position="479"/>
    </location>
</feature>
<feature type="domain" description="Lcl C-terminal" evidence="3">
    <location>
        <begin position="224"/>
        <end position="326"/>
    </location>
</feature>
<keyword evidence="2" id="KW-0732">Signal</keyword>
<accession>A0A6I6J9R6</accession>
<dbReference type="AlphaFoldDB" id="A0A6I6J9R6"/>
<feature type="region of interest" description="Disordered" evidence="1">
    <location>
        <begin position="403"/>
        <end position="430"/>
    </location>
</feature>
<evidence type="ECO:0000313" key="4">
    <source>
        <dbReference type="EMBL" id="QGY39395.1"/>
    </source>
</evidence>
<dbReference type="EMBL" id="CP046400">
    <property type="protein sequence ID" value="QGY39395.1"/>
    <property type="molecule type" value="Genomic_DNA"/>
</dbReference>
<reference evidence="4 5" key="1">
    <citation type="submission" date="2019-11" db="EMBL/GenBank/DDBJ databases">
        <authorList>
            <person name="Zheng R.K."/>
            <person name="Sun C.M."/>
        </authorList>
    </citation>
    <scope>NUCLEOTIDE SEQUENCE [LARGE SCALE GENOMIC DNA]</scope>
    <source>
        <strain evidence="4 5">SRB007</strain>
    </source>
</reference>
<dbReference type="PANTHER" id="PTHR35812">
    <property type="entry name" value="LIPOPROTEIN"/>
    <property type="match status" value="1"/>
</dbReference>
<dbReference type="InterPro" id="IPR011460">
    <property type="entry name" value="Lcl_C"/>
</dbReference>
<dbReference type="RefSeq" id="WP_158946621.1">
    <property type="nucleotide sequence ID" value="NZ_CP046400.1"/>
</dbReference>
<evidence type="ECO:0000256" key="1">
    <source>
        <dbReference type="SAM" id="MobiDB-lite"/>
    </source>
</evidence>
<dbReference type="KEGG" id="psel:GM415_04420"/>
<gene>
    <name evidence="4" type="ORF">GM415_04420</name>
</gene>
<evidence type="ECO:0000259" key="3">
    <source>
        <dbReference type="Pfam" id="PF07603"/>
    </source>
</evidence>
<dbReference type="Proteomes" id="UP000428328">
    <property type="component" value="Chromosome"/>
</dbReference>
<organism evidence="4 5">
    <name type="scientific">Pseudodesulfovibrio cashew</name>
    <dbReference type="NCBI Taxonomy" id="2678688"/>
    <lineage>
        <taxon>Bacteria</taxon>
        <taxon>Pseudomonadati</taxon>
        <taxon>Thermodesulfobacteriota</taxon>
        <taxon>Desulfovibrionia</taxon>
        <taxon>Desulfovibrionales</taxon>
        <taxon>Desulfovibrionaceae</taxon>
    </lineage>
</organism>
<dbReference type="PANTHER" id="PTHR35812:SF1">
    <property type="entry name" value="LIPOPROTEIN"/>
    <property type="match status" value="1"/>
</dbReference>
<feature type="compositionally biased region" description="Polar residues" evidence="1">
    <location>
        <begin position="407"/>
        <end position="419"/>
    </location>
</feature>
<evidence type="ECO:0000256" key="2">
    <source>
        <dbReference type="SAM" id="SignalP"/>
    </source>
</evidence>